<dbReference type="InterPro" id="IPR014710">
    <property type="entry name" value="RmlC-like_jellyroll"/>
</dbReference>
<dbReference type="Pfam" id="PF06172">
    <property type="entry name" value="Cupin_5"/>
    <property type="match status" value="1"/>
</dbReference>
<dbReference type="STRING" id="517418.Ctha_1740"/>
<accession>B3QT98</accession>
<dbReference type="PANTHER" id="PTHR33387:SF3">
    <property type="entry name" value="DUF985 DOMAIN-CONTAINING PROTEIN"/>
    <property type="match status" value="1"/>
</dbReference>
<dbReference type="InterPro" id="IPR009327">
    <property type="entry name" value="Cupin_DUF985"/>
</dbReference>
<reference evidence="2 3" key="1">
    <citation type="submission" date="2008-06" db="EMBL/GenBank/DDBJ databases">
        <title>Complete sequence of Chloroherpeton thalassium ATCC 35110.</title>
        <authorList>
            <consortium name="US DOE Joint Genome Institute"/>
            <person name="Lucas S."/>
            <person name="Copeland A."/>
            <person name="Lapidus A."/>
            <person name="Glavina del Rio T."/>
            <person name="Dalin E."/>
            <person name="Tice H."/>
            <person name="Bruce D."/>
            <person name="Goodwin L."/>
            <person name="Pitluck S."/>
            <person name="Schmutz J."/>
            <person name="Larimer F."/>
            <person name="Land M."/>
            <person name="Hauser L."/>
            <person name="Kyrpides N."/>
            <person name="Mikhailova N."/>
            <person name="Liu Z."/>
            <person name="Li T."/>
            <person name="Zhao F."/>
            <person name="Overmann J."/>
            <person name="Bryant D.A."/>
            <person name="Richardson P."/>
        </authorList>
    </citation>
    <scope>NUCLEOTIDE SEQUENCE [LARGE SCALE GENOMIC DNA]</scope>
    <source>
        <strain evidence="3">ATCC 35110 / GB-78</strain>
    </source>
</reference>
<name>B3QT98_CHLT3</name>
<evidence type="ECO:0000259" key="1">
    <source>
        <dbReference type="Pfam" id="PF06172"/>
    </source>
</evidence>
<dbReference type="OrthoDB" id="9798288at2"/>
<dbReference type="CDD" id="cd06121">
    <property type="entry name" value="cupin_YML079wp"/>
    <property type="match status" value="1"/>
</dbReference>
<evidence type="ECO:0000313" key="2">
    <source>
        <dbReference type="EMBL" id="ACF14197.1"/>
    </source>
</evidence>
<protein>
    <recommendedName>
        <fullName evidence="1">DUF985 domain-containing protein</fullName>
    </recommendedName>
</protein>
<dbReference type="EMBL" id="CP001100">
    <property type="protein sequence ID" value="ACF14197.1"/>
    <property type="molecule type" value="Genomic_DNA"/>
</dbReference>
<dbReference type="PANTHER" id="PTHR33387">
    <property type="entry name" value="RMLC-LIKE JELLY ROLL FOLD PROTEIN"/>
    <property type="match status" value="1"/>
</dbReference>
<dbReference type="Proteomes" id="UP000001208">
    <property type="component" value="Chromosome"/>
</dbReference>
<dbReference type="RefSeq" id="WP_012500281.1">
    <property type="nucleotide sequence ID" value="NC_011026.1"/>
</dbReference>
<dbReference type="SUPFAM" id="SSF51182">
    <property type="entry name" value="RmlC-like cupins"/>
    <property type="match status" value="1"/>
</dbReference>
<dbReference type="eggNOG" id="COG3542">
    <property type="taxonomic scope" value="Bacteria"/>
</dbReference>
<organism evidence="2 3">
    <name type="scientific">Chloroherpeton thalassium (strain ATCC 35110 / GB-78)</name>
    <dbReference type="NCBI Taxonomy" id="517418"/>
    <lineage>
        <taxon>Bacteria</taxon>
        <taxon>Pseudomonadati</taxon>
        <taxon>Chlorobiota</taxon>
        <taxon>Chlorobiia</taxon>
        <taxon>Chlorobiales</taxon>
        <taxon>Chloroherpetonaceae</taxon>
        <taxon>Chloroherpeton</taxon>
    </lineage>
</organism>
<evidence type="ECO:0000313" key="3">
    <source>
        <dbReference type="Proteomes" id="UP000001208"/>
    </source>
</evidence>
<dbReference type="AlphaFoldDB" id="B3QT98"/>
<dbReference type="InterPro" id="IPR039935">
    <property type="entry name" value="YML079W-like"/>
</dbReference>
<sequence length="172" mass="19620">MKPVEYWIEQLELEPHAEGGFFKEVYRSPDFVASDGLPNRYQTKRALSTSIYFLITDQEFSAFHRLQSDEVWHFYDGDALALHLLTNDGNLKTARLGKNIEAGESLQLVMPGLHWFAAEMTKPNSYALVGCTVSPGFEYSDFELAEKNELLKIYPQHTAIIQRLTRSRASSV</sequence>
<feature type="domain" description="DUF985" evidence="1">
    <location>
        <begin position="5"/>
        <end position="145"/>
    </location>
</feature>
<dbReference type="Gene3D" id="2.60.120.10">
    <property type="entry name" value="Jelly Rolls"/>
    <property type="match status" value="1"/>
</dbReference>
<gene>
    <name evidence="2" type="ordered locus">Ctha_1740</name>
</gene>
<keyword evidence="3" id="KW-1185">Reference proteome</keyword>
<dbReference type="HOGENOM" id="CLU_088365_0_1_10"/>
<dbReference type="KEGG" id="cts:Ctha_1740"/>
<dbReference type="InterPro" id="IPR011051">
    <property type="entry name" value="RmlC_Cupin_sf"/>
</dbReference>
<proteinExistence type="predicted"/>